<organism evidence="3 4">
    <name type="scientific">Cryptosporidium canis</name>
    <dbReference type="NCBI Taxonomy" id="195482"/>
    <lineage>
        <taxon>Eukaryota</taxon>
        <taxon>Sar</taxon>
        <taxon>Alveolata</taxon>
        <taxon>Apicomplexa</taxon>
        <taxon>Conoidasida</taxon>
        <taxon>Coccidia</taxon>
        <taxon>Eucoccidiorida</taxon>
        <taxon>Eimeriorina</taxon>
        <taxon>Cryptosporidiidae</taxon>
        <taxon>Cryptosporidium</taxon>
    </lineage>
</organism>
<dbReference type="EMBL" id="JAPCXB010000128">
    <property type="protein sequence ID" value="KAJ1606931.1"/>
    <property type="molecule type" value="Genomic_DNA"/>
</dbReference>
<name>A0ABQ8P605_9CRYT</name>
<proteinExistence type="predicted"/>
<comment type="caution">
    <text evidence="3">The sequence shown here is derived from an EMBL/GenBank/DDBJ whole genome shotgun (WGS) entry which is preliminary data.</text>
</comment>
<gene>
    <name evidence="3" type="ORF">OJ252_3005</name>
</gene>
<evidence type="ECO:0000256" key="1">
    <source>
        <dbReference type="SAM" id="MobiDB-lite"/>
    </source>
</evidence>
<accession>A0ABQ8P605</accession>
<protein>
    <recommendedName>
        <fullName evidence="5">Signal peptide-containing protein</fullName>
    </recommendedName>
</protein>
<keyword evidence="2" id="KW-0732">Signal</keyword>
<feature type="region of interest" description="Disordered" evidence="1">
    <location>
        <begin position="257"/>
        <end position="290"/>
    </location>
</feature>
<evidence type="ECO:0000313" key="4">
    <source>
        <dbReference type="Proteomes" id="UP001071777"/>
    </source>
</evidence>
<feature type="signal peptide" evidence="2">
    <location>
        <begin position="1"/>
        <end position="18"/>
    </location>
</feature>
<sequence length="290" mass="33275">MRTVLFWFLLTLCPFCFKGNFRNELESGTLRIETSLLSLQSTSGISGKHQTIFGLQRVSREFKRMGRIDPSDNDQSDKDDDLVLIEEVSCQEIESLLLLINDDFETLEHITEALVSLKSIVSCSGRLKRIQERSDSNKMANERAFKSLLVSVDAVSNAESNFLNVVSSIEGEMQNISQTVRELGTLILECVDNVLLDFEKLSYYTRVYLMLQKMIKNASGLTSHLNRVMRKHCQDDYLNSLQASILKLRSKFTKRSKTKRPCRPCSDRKSYMSHTISSEMKRRSKYVKPT</sequence>
<keyword evidence="4" id="KW-1185">Reference proteome</keyword>
<dbReference type="Proteomes" id="UP001071777">
    <property type="component" value="Unassembled WGS sequence"/>
</dbReference>
<reference evidence="3" key="1">
    <citation type="submission" date="2022-10" db="EMBL/GenBank/DDBJ databases">
        <title>Adaptive evolution leads to modifications in subtelomeric GC content in a zoonotic Cryptosporidium species.</title>
        <authorList>
            <person name="Li J."/>
            <person name="Feng Y."/>
            <person name="Xiao L."/>
        </authorList>
    </citation>
    <scope>NUCLEOTIDE SEQUENCE</scope>
    <source>
        <strain evidence="3">25894</strain>
    </source>
</reference>
<feature type="chain" id="PRO_5045322910" description="Signal peptide-containing protein" evidence="2">
    <location>
        <begin position="19"/>
        <end position="290"/>
    </location>
</feature>
<evidence type="ECO:0000256" key="2">
    <source>
        <dbReference type="SAM" id="SignalP"/>
    </source>
</evidence>
<evidence type="ECO:0000313" key="3">
    <source>
        <dbReference type="EMBL" id="KAJ1606931.1"/>
    </source>
</evidence>
<evidence type="ECO:0008006" key="5">
    <source>
        <dbReference type="Google" id="ProtNLM"/>
    </source>
</evidence>